<keyword evidence="2" id="KW-0479">Metal-binding</keyword>
<evidence type="ECO:0000256" key="3">
    <source>
        <dbReference type="ARBA" id="ARBA00022737"/>
    </source>
</evidence>
<dbReference type="GO" id="GO:0000978">
    <property type="term" value="F:RNA polymerase II cis-regulatory region sequence-specific DNA binding"/>
    <property type="evidence" value="ECO:0007669"/>
    <property type="project" value="TreeGrafter"/>
</dbReference>
<dbReference type="PANTHER" id="PTHR24384">
    <property type="entry name" value="FINGER PUTATIVE TRANSCRIPTION FACTOR FAMILY-RELATED"/>
    <property type="match status" value="1"/>
</dbReference>
<organism evidence="13 14">
    <name type="scientific">Rhynchophorus ferrugineus</name>
    <name type="common">Red palm weevil</name>
    <name type="synonym">Curculio ferrugineus</name>
    <dbReference type="NCBI Taxonomy" id="354439"/>
    <lineage>
        <taxon>Eukaryota</taxon>
        <taxon>Metazoa</taxon>
        <taxon>Ecdysozoa</taxon>
        <taxon>Arthropoda</taxon>
        <taxon>Hexapoda</taxon>
        <taxon>Insecta</taxon>
        <taxon>Pterygota</taxon>
        <taxon>Neoptera</taxon>
        <taxon>Endopterygota</taxon>
        <taxon>Coleoptera</taxon>
        <taxon>Polyphaga</taxon>
        <taxon>Cucujiformia</taxon>
        <taxon>Curculionidae</taxon>
        <taxon>Dryophthorinae</taxon>
        <taxon>Rhynchophorus</taxon>
    </lineage>
</organism>
<dbReference type="InterPro" id="IPR036236">
    <property type="entry name" value="Znf_C2H2_sf"/>
</dbReference>
<dbReference type="EMBL" id="JAACXV010013365">
    <property type="protein sequence ID" value="KAF7273587.1"/>
    <property type="molecule type" value="Genomic_DNA"/>
</dbReference>
<proteinExistence type="predicted"/>
<dbReference type="AlphaFoldDB" id="A0A834I2V6"/>
<dbReference type="Gene3D" id="3.30.160.60">
    <property type="entry name" value="Classic Zinc Finger"/>
    <property type="match status" value="4"/>
</dbReference>
<evidence type="ECO:0000259" key="12">
    <source>
        <dbReference type="PROSITE" id="PS50157"/>
    </source>
</evidence>
<gene>
    <name evidence="13" type="ORF">GWI33_013695</name>
</gene>
<evidence type="ECO:0000256" key="5">
    <source>
        <dbReference type="ARBA" id="ARBA00022833"/>
    </source>
</evidence>
<evidence type="ECO:0000256" key="1">
    <source>
        <dbReference type="ARBA" id="ARBA00004123"/>
    </source>
</evidence>
<evidence type="ECO:0000256" key="11">
    <source>
        <dbReference type="SAM" id="MobiDB-lite"/>
    </source>
</evidence>
<dbReference type="Proteomes" id="UP000625711">
    <property type="component" value="Unassembled WGS sequence"/>
</dbReference>
<accession>A0A834I2V6</accession>
<dbReference type="PROSITE" id="PS00028">
    <property type="entry name" value="ZINC_FINGER_C2H2_1"/>
    <property type="match status" value="6"/>
</dbReference>
<dbReference type="InterPro" id="IPR050752">
    <property type="entry name" value="C2H2-ZF_domain"/>
</dbReference>
<sequence>MDTEDETNSYLKFLNDTETPNTFLLETSEVGMFSEEPIFTEINTADWPSEGFPLLLTNPLITEEQLIDVNEGNVTEHDDQHKDDEKNHSKCDNQKSSPEESAERTNKEARVVQLLDNDGNSLLLDKSVLKGSKNQQHTTNISDLFYAVRANKCRVCSHLCESLEQIKVHISEKHPGYLTGNGVSILIKTNQKSKMEENNLKKEYTVYVCSVCHDVCTSKNDLRQHMIETHNLMVEPSKNEQAIDPEENECKTIIYRKSSMLSDLTVNVIKKQERAHQKIKCNIVGCTAGFPTEEIRKKHESLHDTKYKSYFNCSHCDVKFKMWRIARNHMYKEHGLDFGMINCPMCNTFKSYHAVPILKHMVIHSKEKPFLCSVCGKSFKQWSQLKNHEVIHRAPEELPSWSKVKKCDMCQRFFANSKCLKVHVQAVHEKFKPFICNICGHKTTRKAMLELHLRQHTGAKPHKCSYCPYKTGDYNCLRKHVMKHVGAFQYKCPHCAYTCIQSGSLKSHLNNKHKGKEGTFSCKYCPYTTINPNFLEAHLKKHVESECVVVDRNGEQNKVFELQTDKDSQNCFPHTDHAEGTVDNGGITIPADLEVSLS</sequence>
<keyword evidence="7" id="KW-0238">DNA-binding</keyword>
<evidence type="ECO:0000313" key="14">
    <source>
        <dbReference type="Proteomes" id="UP000625711"/>
    </source>
</evidence>
<name>A0A834I2V6_RHYFE</name>
<evidence type="ECO:0000256" key="10">
    <source>
        <dbReference type="PROSITE-ProRule" id="PRU00042"/>
    </source>
</evidence>
<evidence type="ECO:0000256" key="2">
    <source>
        <dbReference type="ARBA" id="ARBA00022723"/>
    </source>
</evidence>
<keyword evidence="9" id="KW-0539">Nucleus</keyword>
<dbReference type="FunFam" id="3.30.160.60:FF:000065">
    <property type="entry name" value="B-cell CLL/lymphoma 6, member B"/>
    <property type="match status" value="1"/>
</dbReference>
<evidence type="ECO:0000256" key="7">
    <source>
        <dbReference type="ARBA" id="ARBA00023125"/>
    </source>
</evidence>
<evidence type="ECO:0000313" key="13">
    <source>
        <dbReference type="EMBL" id="KAF7273587.1"/>
    </source>
</evidence>
<dbReference type="PANTHER" id="PTHR24384:SF189">
    <property type="entry name" value="C2H2-TYPE DOMAIN-CONTAINING PROTEIN-RELATED"/>
    <property type="match status" value="1"/>
</dbReference>
<evidence type="ECO:0000256" key="6">
    <source>
        <dbReference type="ARBA" id="ARBA00023015"/>
    </source>
</evidence>
<feature type="domain" description="C2H2-type" evidence="12">
    <location>
        <begin position="434"/>
        <end position="461"/>
    </location>
</feature>
<evidence type="ECO:0000256" key="9">
    <source>
        <dbReference type="ARBA" id="ARBA00023242"/>
    </source>
</evidence>
<dbReference type="PROSITE" id="PS50157">
    <property type="entry name" value="ZINC_FINGER_C2H2_2"/>
    <property type="match status" value="4"/>
</dbReference>
<reference evidence="13" key="1">
    <citation type="submission" date="2020-08" db="EMBL/GenBank/DDBJ databases">
        <title>Genome sequencing and assembly of the red palm weevil Rhynchophorus ferrugineus.</title>
        <authorList>
            <person name="Dias G.B."/>
            <person name="Bergman C.M."/>
            <person name="Manee M."/>
        </authorList>
    </citation>
    <scope>NUCLEOTIDE SEQUENCE</scope>
    <source>
        <strain evidence="13">AA-2017</strain>
        <tissue evidence="13">Whole larva</tissue>
    </source>
</reference>
<comment type="caution">
    <text evidence="13">The sequence shown here is derived from an EMBL/GenBank/DDBJ whole genome shotgun (WGS) entry which is preliminary data.</text>
</comment>
<feature type="domain" description="C2H2-type" evidence="12">
    <location>
        <begin position="490"/>
        <end position="518"/>
    </location>
</feature>
<feature type="domain" description="C2H2-type" evidence="12">
    <location>
        <begin position="370"/>
        <end position="397"/>
    </location>
</feature>
<dbReference type="SUPFAM" id="SSF57667">
    <property type="entry name" value="beta-beta-alpha zinc fingers"/>
    <property type="match status" value="5"/>
</dbReference>
<dbReference type="InterPro" id="IPR013087">
    <property type="entry name" value="Znf_C2H2_type"/>
</dbReference>
<feature type="domain" description="C2H2-type" evidence="12">
    <location>
        <begin position="405"/>
        <end position="433"/>
    </location>
</feature>
<keyword evidence="5" id="KW-0862">Zinc</keyword>
<dbReference type="GO" id="GO:0005634">
    <property type="term" value="C:nucleus"/>
    <property type="evidence" value="ECO:0007669"/>
    <property type="project" value="UniProtKB-SubCell"/>
</dbReference>
<evidence type="ECO:0000256" key="4">
    <source>
        <dbReference type="ARBA" id="ARBA00022771"/>
    </source>
</evidence>
<protein>
    <recommendedName>
        <fullName evidence="12">C2H2-type domain-containing protein</fullName>
    </recommendedName>
</protein>
<dbReference type="Pfam" id="PF00096">
    <property type="entry name" value="zf-C2H2"/>
    <property type="match status" value="2"/>
</dbReference>
<keyword evidence="8" id="KW-0804">Transcription</keyword>
<dbReference type="OrthoDB" id="6077919at2759"/>
<comment type="subcellular location">
    <subcellularLocation>
        <location evidence="1">Nucleus</location>
    </subcellularLocation>
</comment>
<keyword evidence="3" id="KW-0677">Repeat</keyword>
<keyword evidence="14" id="KW-1185">Reference proteome</keyword>
<dbReference type="SMART" id="SM00355">
    <property type="entry name" value="ZnF_C2H2"/>
    <property type="match status" value="11"/>
</dbReference>
<evidence type="ECO:0000256" key="8">
    <source>
        <dbReference type="ARBA" id="ARBA00023163"/>
    </source>
</evidence>
<dbReference type="FunFam" id="3.30.160.60:FF:000358">
    <property type="entry name" value="zinc finger protein 24"/>
    <property type="match status" value="1"/>
</dbReference>
<keyword evidence="4 10" id="KW-0863">Zinc-finger</keyword>
<feature type="region of interest" description="Disordered" evidence="11">
    <location>
        <begin position="75"/>
        <end position="107"/>
    </location>
</feature>
<dbReference type="GO" id="GO:0008270">
    <property type="term" value="F:zinc ion binding"/>
    <property type="evidence" value="ECO:0007669"/>
    <property type="project" value="UniProtKB-KW"/>
</dbReference>
<keyword evidence="6" id="KW-0805">Transcription regulation</keyword>
<dbReference type="GO" id="GO:0000981">
    <property type="term" value="F:DNA-binding transcription factor activity, RNA polymerase II-specific"/>
    <property type="evidence" value="ECO:0007669"/>
    <property type="project" value="TreeGrafter"/>
</dbReference>